<evidence type="ECO:0000256" key="3">
    <source>
        <dbReference type="ARBA" id="ARBA00022490"/>
    </source>
</evidence>
<dbReference type="NCBIfam" id="TIGR01072">
    <property type="entry name" value="murA"/>
    <property type="match status" value="1"/>
</dbReference>
<comment type="caution">
    <text evidence="15">The sequence shown here is derived from an EMBL/GenBank/DDBJ whole genome shotgun (WGS) entry which is preliminary data.</text>
</comment>
<keyword evidence="4 13" id="KW-0132">Cell division</keyword>
<evidence type="ECO:0000256" key="9">
    <source>
        <dbReference type="ARBA" id="ARBA00023316"/>
    </source>
</evidence>
<dbReference type="GO" id="GO:0008360">
    <property type="term" value="P:regulation of cell shape"/>
    <property type="evidence" value="ECO:0007669"/>
    <property type="project" value="UniProtKB-KW"/>
</dbReference>
<keyword evidence="7 13" id="KW-0573">Peptidoglycan synthesis</keyword>
<feature type="domain" description="Enolpyruvate transferase" evidence="14">
    <location>
        <begin position="37"/>
        <end position="447"/>
    </location>
</feature>
<dbReference type="Gene3D" id="3.65.10.10">
    <property type="entry name" value="Enolpyruvate transferase domain"/>
    <property type="match status" value="2"/>
</dbReference>
<dbReference type="GO" id="GO:0008760">
    <property type="term" value="F:UDP-N-acetylglucosamine 1-carboxyvinyltransferase activity"/>
    <property type="evidence" value="ECO:0007669"/>
    <property type="project" value="UniProtKB-UniRule"/>
</dbReference>
<keyword evidence="8 13" id="KW-0131">Cell cycle</keyword>
<keyword evidence="16" id="KW-1185">Reference proteome</keyword>
<dbReference type="SUPFAM" id="SSF55205">
    <property type="entry name" value="EPT/RTPC-like"/>
    <property type="match status" value="1"/>
</dbReference>
<dbReference type="PANTHER" id="PTHR43783:SF1">
    <property type="entry name" value="UDP-N-ACETYLGLUCOSAMINE 1-CARBOXYVINYLTRANSFERASE"/>
    <property type="match status" value="1"/>
</dbReference>
<dbReference type="EMBL" id="SNYR01000002">
    <property type="protein sequence ID" value="TDQ64095.1"/>
    <property type="molecule type" value="Genomic_DNA"/>
</dbReference>
<dbReference type="Pfam" id="PF00275">
    <property type="entry name" value="EPSP_synthase"/>
    <property type="match status" value="1"/>
</dbReference>
<comment type="function">
    <text evidence="13">Cell wall formation. Adds enolpyruvyl to UDP-N-acetylglucosamine.</text>
</comment>
<evidence type="ECO:0000256" key="5">
    <source>
        <dbReference type="ARBA" id="ARBA00022679"/>
    </source>
</evidence>
<protein>
    <recommendedName>
        <fullName evidence="13">UDP-N-acetylglucosamine 1-carboxyvinyltransferase</fullName>
        <ecNumber evidence="13">2.5.1.7</ecNumber>
    </recommendedName>
    <alternativeName>
        <fullName evidence="13">Enoylpyruvate transferase</fullName>
    </alternativeName>
    <alternativeName>
        <fullName evidence="13">UDP-N-acetylglucosamine enolpyruvyl transferase</fullName>
        <shortName evidence="13">EPT</shortName>
    </alternativeName>
</protein>
<dbReference type="GO" id="GO:0051301">
    <property type="term" value="P:cell division"/>
    <property type="evidence" value="ECO:0007669"/>
    <property type="project" value="UniProtKB-KW"/>
</dbReference>
<evidence type="ECO:0000256" key="8">
    <source>
        <dbReference type="ARBA" id="ARBA00023306"/>
    </source>
</evidence>
<evidence type="ECO:0000256" key="7">
    <source>
        <dbReference type="ARBA" id="ARBA00022984"/>
    </source>
</evidence>
<evidence type="ECO:0000256" key="10">
    <source>
        <dbReference type="ARBA" id="ARBA00023317"/>
    </source>
</evidence>
<dbReference type="UniPathway" id="UPA00219"/>
<evidence type="ECO:0000256" key="1">
    <source>
        <dbReference type="ARBA" id="ARBA00004496"/>
    </source>
</evidence>
<evidence type="ECO:0000256" key="12">
    <source>
        <dbReference type="ARBA" id="ARBA00047527"/>
    </source>
</evidence>
<feature type="binding site" evidence="13">
    <location>
        <position position="346"/>
    </location>
    <ligand>
        <name>UDP-N-acetyl-alpha-D-glucosamine</name>
        <dbReference type="ChEBI" id="CHEBI:57705"/>
    </ligand>
</feature>
<feature type="binding site" evidence="13">
    <location>
        <position position="368"/>
    </location>
    <ligand>
        <name>UDP-N-acetyl-alpha-D-glucosamine</name>
        <dbReference type="ChEBI" id="CHEBI:57705"/>
    </ligand>
</feature>
<dbReference type="CDD" id="cd01555">
    <property type="entry name" value="UdpNAET"/>
    <property type="match status" value="1"/>
</dbReference>
<feature type="binding site" evidence="13">
    <location>
        <position position="131"/>
    </location>
    <ligand>
        <name>UDP-N-acetyl-alpha-D-glucosamine</name>
        <dbReference type="ChEBI" id="CHEBI:57705"/>
    </ligand>
</feature>
<dbReference type="PANTHER" id="PTHR43783">
    <property type="entry name" value="UDP-N-ACETYLGLUCOSAMINE 1-CARBOXYVINYLTRANSFERASE"/>
    <property type="match status" value="1"/>
</dbReference>
<keyword evidence="3 13" id="KW-0963">Cytoplasm</keyword>
<dbReference type="NCBIfam" id="NF006873">
    <property type="entry name" value="PRK09369.1"/>
    <property type="match status" value="1"/>
</dbReference>
<evidence type="ECO:0000256" key="13">
    <source>
        <dbReference type="HAMAP-Rule" id="MF_00111"/>
    </source>
</evidence>
<evidence type="ECO:0000259" key="14">
    <source>
        <dbReference type="Pfam" id="PF00275"/>
    </source>
</evidence>
<evidence type="ECO:0000256" key="6">
    <source>
        <dbReference type="ARBA" id="ARBA00022960"/>
    </source>
</evidence>
<sequence>MLPFGRIFGHKVRHDLSMIPCRVTLEGKIMDRIRLVGGNELNGELPISGAKNAALPLMIASLLTKDPLVLNNVPRLADVKQLERILENHGVDIAVQGRRRGDDEMQGQRITFTAHDIVDTCAPYELVSTMRASFWVIGPLLARMGEARVSMPGGCAIGTRPVDFYIDGLQQLGAKIEIDGGYVNATAPGGRLKGGKVVLPRISVGATHVIMMAAALAEGTSIIENAAMEPEVTNLAECLIAMGAKIEGVGTRTLTIEGVEALHGAEVDVIPDRIETGTYAMAVAMTGGNVLLKGANAEHLQAALDVLKQTGAEITEEEDGIRIVKNGGGITPIDVDIAEYPGFPTDLQAQYMALMSRADGTSTIRETIFENRFMHVSELARLGAHIDVDGQAAKVTGADNLKGAQVMATDLRASVSLVIAGLAAEGETIVNRIYHLDRGFERLEDKLSRCGAKIERVSG</sequence>
<dbReference type="GO" id="GO:0009252">
    <property type="term" value="P:peptidoglycan biosynthetic process"/>
    <property type="evidence" value="ECO:0007669"/>
    <property type="project" value="UniProtKB-UniRule"/>
</dbReference>
<dbReference type="EC" id="2.5.1.7" evidence="13"/>
<dbReference type="HAMAP" id="MF_00111">
    <property type="entry name" value="MurA"/>
    <property type="match status" value="1"/>
</dbReference>
<dbReference type="InterPro" id="IPR013792">
    <property type="entry name" value="RNA3'P_cycl/enolpyr_Trfase_a/b"/>
</dbReference>
<dbReference type="Proteomes" id="UP000295391">
    <property type="component" value="Unassembled WGS sequence"/>
</dbReference>
<dbReference type="InterPro" id="IPR050068">
    <property type="entry name" value="MurA_subfamily"/>
</dbReference>
<dbReference type="GO" id="GO:0019277">
    <property type="term" value="P:UDP-N-acetylgalactosamine biosynthetic process"/>
    <property type="evidence" value="ECO:0007669"/>
    <property type="project" value="InterPro"/>
</dbReference>
<keyword evidence="9 13" id="KW-0961">Cell wall biogenesis/degradation</keyword>
<feature type="binding site" evidence="13">
    <location>
        <begin position="51"/>
        <end position="52"/>
    </location>
    <ligand>
        <name>phosphoenolpyruvate</name>
        <dbReference type="ChEBI" id="CHEBI:58702"/>
    </ligand>
</feature>
<dbReference type="InterPro" id="IPR036968">
    <property type="entry name" value="Enolpyruvate_Tfrase_sf"/>
</dbReference>
<organism evidence="15 16">
    <name type="scientific">Maritalea mobilis</name>
    <dbReference type="NCBI Taxonomy" id="483324"/>
    <lineage>
        <taxon>Bacteria</taxon>
        <taxon>Pseudomonadati</taxon>
        <taxon>Pseudomonadota</taxon>
        <taxon>Alphaproteobacteria</taxon>
        <taxon>Hyphomicrobiales</taxon>
        <taxon>Devosiaceae</taxon>
        <taxon>Maritalea</taxon>
    </lineage>
</organism>
<dbReference type="AlphaFoldDB" id="A0A4R6VKT7"/>
<keyword evidence="6 13" id="KW-0133">Cell shape</keyword>
<dbReference type="FunFam" id="3.65.10.10:FF:000001">
    <property type="entry name" value="UDP-N-acetylglucosamine 1-carboxyvinyltransferase"/>
    <property type="match status" value="1"/>
</dbReference>
<dbReference type="GO" id="GO:0071555">
    <property type="term" value="P:cell wall organization"/>
    <property type="evidence" value="ECO:0007669"/>
    <property type="project" value="UniProtKB-KW"/>
</dbReference>
<comment type="pathway">
    <text evidence="2 13">Cell wall biogenesis; peptidoglycan biosynthesis.</text>
</comment>
<feature type="active site" description="Proton donor" evidence="13">
    <location>
        <position position="155"/>
    </location>
</feature>
<keyword evidence="5 13" id="KW-0808">Transferase</keyword>
<comment type="similarity">
    <text evidence="11 13">Belongs to the EPSP synthase family. MurA subfamily.</text>
</comment>
<gene>
    <name evidence="13" type="primary">murA</name>
    <name evidence="15" type="ORF">ATL17_2107</name>
</gene>
<accession>A0A4R6VKT7</accession>
<comment type="caution">
    <text evidence="13">Lacks conserved residue(s) required for the propagation of feature annotation.</text>
</comment>
<feature type="modified residue" description="2-(S-cysteinyl)pyruvic acid O-phosphothioketal" evidence="13">
    <location>
        <position position="155"/>
    </location>
</feature>
<comment type="catalytic activity">
    <reaction evidence="12 13">
        <text>phosphoenolpyruvate + UDP-N-acetyl-alpha-D-glucosamine = UDP-N-acetyl-3-O-(1-carboxyvinyl)-alpha-D-glucosamine + phosphate</text>
        <dbReference type="Rhea" id="RHEA:18681"/>
        <dbReference type="ChEBI" id="CHEBI:43474"/>
        <dbReference type="ChEBI" id="CHEBI:57705"/>
        <dbReference type="ChEBI" id="CHEBI:58702"/>
        <dbReference type="ChEBI" id="CHEBI:68483"/>
        <dbReference type="EC" id="2.5.1.7"/>
    </reaction>
</comment>
<evidence type="ECO:0000256" key="11">
    <source>
        <dbReference type="ARBA" id="ARBA00038367"/>
    </source>
</evidence>
<proteinExistence type="inferred from homology"/>
<dbReference type="InterPro" id="IPR005750">
    <property type="entry name" value="UDP_GlcNAc_COvinyl_MurA"/>
</dbReference>
<evidence type="ECO:0000256" key="2">
    <source>
        <dbReference type="ARBA" id="ARBA00004752"/>
    </source>
</evidence>
<dbReference type="GO" id="GO:0005737">
    <property type="term" value="C:cytoplasm"/>
    <property type="evidence" value="ECO:0007669"/>
    <property type="project" value="UniProtKB-SubCell"/>
</dbReference>
<comment type="subcellular location">
    <subcellularLocation>
        <location evidence="1 13">Cytoplasm</location>
    </subcellularLocation>
</comment>
<name>A0A4R6VKT7_9HYPH</name>
<reference evidence="15 16" key="1">
    <citation type="submission" date="2019-03" db="EMBL/GenBank/DDBJ databases">
        <title>Genomic Encyclopedia of Type Strains, Phase III (KMG-III): the genomes of soil and plant-associated and newly described type strains.</title>
        <authorList>
            <person name="Whitman W."/>
        </authorList>
    </citation>
    <scope>NUCLEOTIDE SEQUENCE [LARGE SCALE GENOMIC DNA]</scope>
    <source>
        <strain evidence="15 16">CGMCC 1.7002</strain>
    </source>
</reference>
<keyword evidence="10 13" id="KW-0670">Pyruvate</keyword>
<dbReference type="InterPro" id="IPR001986">
    <property type="entry name" value="Enolpyruvate_Tfrase_dom"/>
</dbReference>
<evidence type="ECO:0000313" key="15">
    <source>
        <dbReference type="EMBL" id="TDQ64095.1"/>
    </source>
</evidence>
<evidence type="ECO:0000313" key="16">
    <source>
        <dbReference type="Proteomes" id="UP000295391"/>
    </source>
</evidence>
<evidence type="ECO:0000256" key="4">
    <source>
        <dbReference type="ARBA" id="ARBA00022618"/>
    </source>
</evidence>